<feature type="binding site" evidence="7 8">
    <location>
        <position position="14"/>
    </location>
    <ligand>
        <name>S-adenosyl-L-methionine</name>
        <dbReference type="ChEBI" id="CHEBI:59789"/>
    </ligand>
</feature>
<keyword evidence="4 7" id="KW-0808">Transferase</keyword>
<dbReference type="CDD" id="cd02440">
    <property type="entry name" value="AdoMet_MTases"/>
    <property type="match status" value="1"/>
</dbReference>
<protein>
    <recommendedName>
        <fullName evidence="7">Ribosomal RNA small subunit methyltransferase A</fullName>
        <ecNumber evidence="7">2.1.1.182</ecNumber>
    </recommendedName>
    <alternativeName>
        <fullName evidence="7">16S rRNA (adenine(1518)-N(6)/adenine(1519)-N(6))-dimethyltransferase</fullName>
    </alternativeName>
    <alternativeName>
        <fullName evidence="7">16S rRNA dimethyladenosine transferase</fullName>
    </alternativeName>
    <alternativeName>
        <fullName evidence="7">16S rRNA dimethylase</fullName>
    </alternativeName>
    <alternativeName>
        <fullName evidence="7">S-adenosylmethionine-6-N', N'-adenosyl(rRNA) dimethyltransferase</fullName>
    </alternativeName>
</protein>
<comment type="similarity">
    <text evidence="7">Belongs to the class I-like SAM-binding methyltransferase superfamily. rRNA adenine N(6)-methyltransferase family. RsmA subfamily.</text>
</comment>
<dbReference type="RefSeq" id="WP_130558347.1">
    <property type="nucleotide sequence ID" value="NZ_AP028947.1"/>
</dbReference>
<keyword evidence="11" id="KW-1185">Reference proteome</keyword>
<comment type="subcellular location">
    <subcellularLocation>
        <location evidence="7">Cytoplasm</location>
    </subcellularLocation>
</comment>
<dbReference type="HAMAP" id="MF_00607">
    <property type="entry name" value="16SrRNA_methyltr_A"/>
    <property type="match status" value="1"/>
</dbReference>
<dbReference type="InterPro" id="IPR020598">
    <property type="entry name" value="rRNA_Ade_methylase_Trfase_N"/>
</dbReference>
<evidence type="ECO:0000256" key="7">
    <source>
        <dbReference type="HAMAP-Rule" id="MF_00607"/>
    </source>
</evidence>
<feature type="domain" description="Ribosomal RNA adenine methylase transferase N-terminal" evidence="9">
    <location>
        <begin position="19"/>
        <end position="187"/>
    </location>
</feature>
<feature type="binding site" evidence="7 8">
    <location>
        <position position="60"/>
    </location>
    <ligand>
        <name>S-adenosyl-L-methionine</name>
        <dbReference type="ChEBI" id="CHEBI:59789"/>
    </ligand>
</feature>
<keyword evidence="2 7" id="KW-0698">rRNA processing</keyword>
<evidence type="ECO:0000256" key="2">
    <source>
        <dbReference type="ARBA" id="ARBA00022552"/>
    </source>
</evidence>
<reference evidence="10 11" key="1">
    <citation type="submission" date="2023-10" db="EMBL/GenBank/DDBJ databases">
        <title>Complete Genome Sequence of Limnobacter thiooxidans CS-K2T, Isolated from freshwater lake sediments in Bavaria, Germany.</title>
        <authorList>
            <person name="Naruki M."/>
            <person name="Watanabe A."/>
            <person name="Warashina T."/>
            <person name="Morita T."/>
            <person name="Arakawa K."/>
        </authorList>
    </citation>
    <scope>NUCLEOTIDE SEQUENCE [LARGE SCALE GENOMIC DNA]</scope>
    <source>
        <strain evidence="10 11">CS-K2</strain>
    </source>
</reference>
<evidence type="ECO:0000313" key="11">
    <source>
        <dbReference type="Proteomes" id="UP001329151"/>
    </source>
</evidence>
<evidence type="ECO:0000259" key="9">
    <source>
        <dbReference type="SMART" id="SM00650"/>
    </source>
</evidence>
<dbReference type="GO" id="GO:0052908">
    <property type="term" value="F:16S rRNA (adenine(1518)-N(6)/adenine(1519)-N(6))-dimethyltransferase activity"/>
    <property type="evidence" value="ECO:0007669"/>
    <property type="project" value="UniProtKB-EC"/>
</dbReference>
<dbReference type="EC" id="2.1.1.182" evidence="7"/>
<dbReference type="PROSITE" id="PS51689">
    <property type="entry name" value="SAM_RNA_A_N6_MT"/>
    <property type="match status" value="1"/>
</dbReference>
<dbReference type="PANTHER" id="PTHR11727:SF7">
    <property type="entry name" value="DIMETHYLADENOSINE TRANSFERASE-RELATED"/>
    <property type="match status" value="1"/>
</dbReference>
<proteinExistence type="inferred from homology"/>
<keyword evidence="1 7" id="KW-0963">Cytoplasm</keyword>
<dbReference type="SUPFAM" id="SSF53335">
    <property type="entry name" value="S-adenosyl-L-methionine-dependent methyltransferases"/>
    <property type="match status" value="1"/>
</dbReference>
<dbReference type="Gene3D" id="1.10.8.100">
    <property type="entry name" value="Ribosomal RNA adenine dimethylase-like, domain 2"/>
    <property type="match status" value="1"/>
</dbReference>
<gene>
    <name evidence="7 10" type="primary">rsmA</name>
    <name evidence="7" type="synonym">ksgA</name>
    <name evidence="10" type="ORF">RGQ30_06460</name>
</gene>
<dbReference type="InterPro" id="IPR001737">
    <property type="entry name" value="KsgA/Erm"/>
</dbReference>
<dbReference type="EMBL" id="AP028947">
    <property type="protein sequence ID" value="BET25145.1"/>
    <property type="molecule type" value="Genomic_DNA"/>
</dbReference>
<evidence type="ECO:0000256" key="8">
    <source>
        <dbReference type="PROSITE-ProRule" id="PRU01026"/>
    </source>
</evidence>
<dbReference type="PANTHER" id="PTHR11727">
    <property type="entry name" value="DIMETHYLADENOSINE TRANSFERASE"/>
    <property type="match status" value="1"/>
</dbReference>
<feature type="binding site" evidence="7 8">
    <location>
        <position position="12"/>
    </location>
    <ligand>
        <name>S-adenosyl-L-methionine</name>
        <dbReference type="ChEBI" id="CHEBI:59789"/>
    </ligand>
</feature>
<dbReference type="SMART" id="SM00650">
    <property type="entry name" value="rADc"/>
    <property type="match status" value="1"/>
</dbReference>
<accession>A0AA86J5I2</accession>
<evidence type="ECO:0000256" key="6">
    <source>
        <dbReference type="ARBA" id="ARBA00022884"/>
    </source>
</evidence>
<dbReference type="Pfam" id="PF00398">
    <property type="entry name" value="RrnaAD"/>
    <property type="match status" value="1"/>
</dbReference>
<evidence type="ECO:0000256" key="4">
    <source>
        <dbReference type="ARBA" id="ARBA00022679"/>
    </source>
</evidence>
<organism evidence="10 11">
    <name type="scientific">Limnobacter thiooxidans</name>
    <dbReference type="NCBI Taxonomy" id="131080"/>
    <lineage>
        <taxon>Bacteria</taxon>
        <taxon>Pseudomonadati</taxon>
        <taxon>Pseudomonadota</taxon>
        <taxon>Betaproteobacteria</taxon>
        <taxon>Burkholderiales</taxon>
        <taxon>Burkholderiaceae</taxon>
        <taxon>Limnobacter</taxon>
    </lineage>
</organism>
<dbReference type="GO" id="GO:0003723">
    <property type="term" value="F:RNA binding"/>
    <property type="evidence" value="ECO:0007669"/>
    <property type="project" value="UniProtKB-UniRule"/>
</dbReference>
<dbReference type="PROSITE" id="PS01131">
    <property type="entry name" value="RRNA_A_DIMETH"/>
    <property type="match status" value="1"/>
</dbReference>
<evidence type="ECO:0000256" key="5">
    <source>
        <dbReference type="ARBA" id="ARBA00022691"/>
    </source>
</evidence>
<dbReference type="NCBIfam" id="TIGR00755">
    <property type="entry name" value="ksgA"/>
    <property type="match status" value="1"/>
</dbReference>
<feature type="binding site" evidence="7 8">
    <location>
        <position position="102"/>
    </location>
    <ligand>
        <name>S-adenosyl-L-methionine</name>
        <dbReference type="ChEBI" id="CHEBI:59789"/>
    </ligand>
</feature>
<dbReference type="InterPro" id="IPR029063">
    <property type="entry name" value="SAM-dependent_MTases_sf"/>
</dbReference>
<dbReference type="GO" id="GO:0005829">
    <property type="term" value="C:cytosol"/>
    <property type="evidence" value="ECO:0007669"/>
    <property type="project" value="TreeGrafter"/>
</dbReference>
<keyword evidence="5 7" id="KW-0949">S-adenosyl-L-methionine</keyword>
<dbReference type="Proteomes" id="UP001329151">
    <property type="component" value="Chromosome"/>
</dbReference>
<sequence>MKHQARKRFGQHFLTDQSILSNLIGEMRPRPDDTLVEIGPGLGALTFWLLKAVNHLQVIEIDRDLAEKLRTGPWKDKLTVHEVDVLKFDFTQLEAPFRVVGNLPYNISSPILFTLLDFADKVIDQHFMLQKEVIDRMVAAPKTSDYGRLSVMLQAYYHMDHLFDVPPECFDPPPRVISAIVRMSPKPAQERAAIPHALFSKVVSTAFSQRRKMLRNTWNGVVPDHIAQEAGIALTARAEEISAAQFVDVAQRLSTYTAKA</sequence>
<name>A0AA86J5I2_9BURK</name>
<keyword evidence="3 7" id="KW-0489">Methyltransferase</keyword>
<feature type="binding site" evidence="7 8">
    <location>
        <position position="39"/>
    </location>
    <ligand>
        <name>S-adenosyl-L-methionine</name>
        <dbReference type="ChEBI" id="CHEBI:59789"/>
    </ligand>
</feature>
<dbReference type="AlphaFoldDB" id="A0AA86J5I2"/>
<evidence type="ECO:0000256" key="3">
    <source>
        <dbReference type="ARBA" id="ARBA00022603"/>
    </source>
</evidence>
<comment type="function">
    <text evidence="7">Specifically dimethylates two adjacent adenosines (A1518 and A1519) in the loop of a conserved hairpin near the 3'-end of 16S rRNA in the 30S particle. May play a critical role in biogenesis of 30S subunits.</text>
</comment>
<dbReference type="InterPro" id="IPR023165">
    <property type="entry name" value="rRNA_Ade_diMease-like_C"/>
</dbReference>
<feature type="binding site" evidence="7 8">
    <location>
        <position position="84"/>
    </location>
    <ligand>
        <name>S-adenosyl-L-methionine</name>
        <dbReference type="ChEBI" id="CHEBI:59789"/>
    </ligand>
</feature>
<comment type="catalytic activity">
    <reaction evidence="7">
        <text>adenosine(1518)/adenosine(1519) in 16S rRNA + 4 S-adenosyl-L-methionine = N(6)-dimethyladenosine(1518)/N(6)-dimethyladenosine(1519) in 16S rRNA + 4 S-adenosyl-L-homocysteine + 4 H(+)</text>
        <dbReference type="Rhea" id="RHEA:19609"/>
        <dbReference type="Rhea" id="RHEA-COMP:10232"/>
        <dbReference type="Rhea" id="RHEA-COMP:10233"/>
        <dbReference type="ChEBI" id="CHEBI:15378"/>
        <dbReference type="ChEBI" id="CHEBI:57856"/>
        <dbReference type="ChEBI" id="CHEBI:59789"/>
        <dbReference type="ChEBI" id="CHEBI:74411"/>
        <dbReference type="ChEBI" id="CHEBI:74493"/>
        <dbReference type="EC" id="2.1.1.182"/>
    </reaction>
</comment>
<dbReference type="InterPro" id="IPR011530">
    <property type="entry name" value="rRNA_adenine_dimethylase"/>
</dbReference>
<dbReference type="KEGG" id="lto:RGQ30_06460"/>
<keyword evidence="6 7" id="KW-0694">RNA-binding</keyword>
<dbReference type="FunFam" id="1.10.8.100:FF:000001">
    <property type="entry name" value="Ribosomal RNA small subunit methyltransferase A"/>
    <property type="match status" value="1"/>
</dbReference>
<dbReference type="Gene3D" id="3.40.50.150">
    <property type="entry name" value="Vaccinia Virus protein VP39"/>
    <property type="match status" value="1"/>
</dbReference>
<evidence type="ECO:0000313" key="10">
    <source>
        <dbReference type="EMBL" id="BET25145.1"/>
    </source>
</evidence>
<dbReference type="InterPro" id="IPR020596">
    <property type="entry name" value="rRNA_Ade_Mease_Trfase_CS"/>
</dbReference>
<evidence type="ECO:0000256" key="1">
    <source>
        <dbReference type="ARBA" id="ARBA00022490"/>
    </source>
</evidence>